<keyword evidence="4" id="KW-1185">Reference proteome</keyword>
<sequence>MGNWSLLRGLALPLSILCLIVPIKAASQCYYPNGDESEDTPCFLDGDVSHCCSPSAICLTNKLCLFLDDPYQLSRGSCTSPDWRSANCPTICKDAQQSSGAAVVPLDTPGPETQYCCNSLFANTTSGDLICGYVKDSPQTPFTVASGTAIPGVAALSDLMKRSNDTSPTVTNDTSTARNGSCIASNDSNNVSIGAGVGVPLGVIALLSIGWALWERRKRKRASILAEPVHMQSLHPYQPVTNDRNFGVSELGADTAKPAELHQNQLRG</sequence>
<keyword evidence="2" id="KW-0732">Signal</keyword>
<feature type="transmembrane region" description="Helical" evidence="1">
    <location>
        <begin position="191"/>
        <end position="214"/>
    </location>
</feature>
<dbReference type="AlphaFoldDB" id="A0A0G4PGL3"/>
<keyword evidence="1" id="KW-0472">Membrane</keyword>
<feature type="signal peptide" evidence="2">
    <location>
        <begin position="1"/>
        <end position="25"/>
    </location>
</feature>
<name>A0A0G4PGL3_PENC3</name>
<evidence type="ECO:0000256" key="1">
    <source>
        <dbReference type="SAM" id="Phobius"/>
    </source>
</evidence>
<evidence type="ECO:0000313" key="3">
    <source>
        <dbReference type="EMBL" id="CRL25370.1"/>
    </source>
</evidence>
<dbReference type="STRING" id="1429867.A0A0G4PGL3"/>
<proteinExistence type="predicted"/>
<keyword evidence="1" id="KW-0812">Transmembrane</keyword>
<accession>A0A0G4PGL3</accession>
<evidence type="ECO:0000256" key="2">
    <source>
        <dbReference type="SAM" id="SignalP"/>
    </source>
</evidence>
<protein>
    <submittedName>
        <fullName evidence="3">Str. FM013</fullName>
    </submittedName>
</protein>
<feature type="chain" id="PRO_5005195321" evidence="2">
    <location>
        <begin position="26"/>
        <end position="268"/>
    </location>
</feature>
<evidence type="ECO:0000313" key="4">
    <source>
        <dbReference type="Proteomes" id="UP000053732"/>
    </source>
</evidence>
<keyword evidence="1" id="KW-1133">Transmembrane helix</keyword>
<organism evidence="3 4">
    <name type="scientific">Penicillium camemberti (strain FM 013)</name>
    <dbReference type="NCBI Taxonomy" id="1429867"/>
    <lineage>
        <taxon>Eukaryota</taxon>
        <taxon>Fungi</taxon>
        <taxon>Dikarya</taxon>
        <taxon>Ascomycota</taxon>
        <taxon>Pezizomycotina</taxon>
        <taxon>Eurotiomycetes</taxon>
        <taxon>Eurotiomycetidae</taxon>
        <taxon>Eurotiales</taxon>
        <taxon>Aspergillaceae</taxon>
        <taxon>Penicillium</taxon>
    </lineage>
</organism>
<dbReference type="EMBL" id="HG793147">
    <property type="protein sequence ID" value="CRL25370.1"/>
    <property type="molecule type" value="Genomic_DNA"/>
</dbReference>
<dbReference type="Proteomes" id="UP000053732">
    <property type="component" value="Unassembled WGS sequence"/>
</dbReference>
<reference evidence="3 4" key="1">
    <citation type="journal article" date="2014" name="Nat. Commun.">
        <title>Multiple recent horizontal transfers of a large genomic region in cheese making fungi.</title>
        <authorList>
            <person name="Cheeseman K."/>
            <person name="Ropars J."/>
            <person name="Renault P."/>
            <person name="Dupont J."/>
            <person name="Gouzy J."/>
            <person name="Branca A."/>
            <person name="Abraham A.L."/>
            <person name="Ceppi M."/>
            <person name="Conseiller E."/>
            <person name="Debuchy R."/>
            <person name="Malagnac F."/>
            <person name="Goarin A."/>
            <person name="Silar P."/>
            <person name="Lacoste S."/>
            <person name="Sallet E."/>
            <person name="Bensimon A."/>
            <person name="Giraud T."/>
            <person name="Brygoo Y."/>
        </authorList>
    </citation>
    <scope>NUCLEOTIDE SEQUENCE [LARGE SCALE GENOMIC DNA]</scope>
    <source>
        <strain evidence="4">FM 013</strain>
    </source>
</reference>
<gene>
    <name evidence="3" type="ORF">PCAMFM013_S014g000266</name>
</gene>